<dbReference type="InterPro" id="IPR001296">
    <property type="entry name" value="Glyco_trans_1"/>
</dbReference>
<dbReference type="Pfam" id="PF00534">
    <property type="entry name" value="Glycos_transf_1"/>
    <property type="match status" value="1"/>
</dbReference>
<dbReference type="OrthoDB" id="9801609at2"/>
<evidence type="ECO:0000313" key="6">
    <source>
        <dbReference type="Proteomes" id="UP000321927"/>
    </source>
</evidence>
<dbReference type="AlphaFoldDB" id="A0A2W7RA41"/>
<keyword evidence="6" id="KW-1185">Reference proteome</keyword>
<reference evidence="3 5" key="1">
    <citation type="submission" date="2018-06" db="EMBL/GenBank/DDBJ databases">
        <title>Genomic Encyclopedia of Archaeal and Bacterial Type Strains, Phase II (KMG-II): from individual species to whole genera.</title>
        <authorList>
            <person name="Goeker M."/>
        </authorList>
    </citation>
    <scope>NUCLEOTIDE SEQUENCE [LARGE SCALE GENOMIC DNA]</scope>
    <source>
        <strain evidence="3 5">DSM 22686</strain>
    </source>
</reference>
<dbReference type="PANTHER" id="PTHR46401:SF2">
    <property type="entry name" value="GLYCOSYLTRANSFERASE WBBK-RELATED"/>
    <property type="match status" value="1"/>
</dbReference>
<organism evidence="3 5">
    <name type="scientific">Algoriphagus ratkowskyi</name>
    <dbReference type="NCBI Taxonomy" id="57028"/>
    <lineage>
        <taxon>Bacteria</taxon>
        <taxon>Pseudomonadati</taxon>
        <taxon>Bacteroidota</taxon>
        <taxon>Cytophagia</taxon>
        <taxon>Cytophagales</taxon>
        <taxon>Cyclobacteriaceae</taxon>
        <taxon>Algoriphagus</taxon>
    </lineage>
</organism>
<gene>
    <name evidence="4" type="ORF">ESW18_06020</name>
    <name evidence="3" type="ORF">LV84_01937</name>
</gene>
<dbReference type="RefSeq" id="WP_086498301.1">
    <property type="nucleotide sequence ID" value="NZ_MSSV01000002.1"/>
</dbReference>
<dbReference type="Gene3D" id="3.40.50.2000">
    <property type="entry name" value="Glycogen Phosphorylase B"/>
    <property type="match status" value="2"/>
</dbReference>
<evidence type="ECO:0000259" key="2">
    <source>
        <dbReference type="Pfam" id="PF00534"/>
    </source>
</evidence>
<dbReference type="SUPFAM" id="SSF53756">
    <property type="entry name" value="UDP-Glycosyltransferase/glycogen phosphorylase"/>
    <property type="match status" value="1"/>
</dbReference>
<feature type="domain" description="Glycosyl transferase family 1" evidence="2">
    <location>
        <begin position="149"/>
        <end position="301"/>
    </location>
</feature>
<name>A0A2W7RA41_9BACT</name>
<evidence type="ECO:0000313" key="4">
    <source>
        <dbReference type="EMBL" id="TXD79072.1"/>
    </source>
</evidence>
<reference evidence="4 6" key="2">
    <citation type="submission" date="2019-08" db="EMBL/GenBank/DDBJ databases">
        <title>Genome of Algoriphagus ratkowskyi IC026.</title>
        <authorList>
            <person name="Bowman J.P."/>
        </authorList>
    </citation>
    <scope>NUCLEOTIDE SEQUENCE [LARGE SCALE GENOMIC DNA]</scope>
    <source>
        <strain evidence="4 6">IC026</strain>
    </source>
</reference>
<proteinExistence type="predicted"/>
<evidence type="ECO:0000313" key="3">
    <source>
        <dbReference type="EMBL" id="PZX57808.1"/>
    </source>
</evidence>
<comment type="caution">
    <text evidence="3">The sequence shown here is derived from an EMBL/GenBank/DDBJ whole genome shotgun (WGS) entry which is preliminary data.</text>
</comment>
<dbReference type="Proteomes" id="UP000249115">
    <property type="component" value="Unassembled WGS sequence"/>
</dbReference>
<dbReference type="EMBL" id="QKZU01000006">
    <property type="protein sequence ID" value="PZX57808.1"/>
    <property type="molecule type" value="Genomic_DNA"/>
</dbReference>
<dbReference type="EMBL" id="VORV01000003">
    <property type="protein sequence ID" value="TXD79072.1"/>
    <property type="molecule type" value="Genomic_DNA"/>
</dbReference>
<sequence length="326" mass="37239">MIVHHFNREPRPGNYTFEQLFGAIRGELSKKVEVNNYNLPADLGRLSSVLYANKNSGKINHITGDVHFLAYGFRNKTNLLTIHDIGYYKYSLSGFKKKLYKKIWLTDPCKISDLVTVISDHTKSELLQEVNMDPDKVIVIHNPLLPGFHFKDRKSNSKPVILQVGSGDNKNVLRLIEACKGLDVKLLLINKFFDKRILEKLSSYKIDYEQRVDLSFDQLLEAYEESDMLYFASEYEGFGMPIIESQAIGRPVITSNCSSMPEIGGDESSFLVNPLDVEQIRDAICKLVEDQEFYEVLVEKGLKNIERFSLSSIASQYEAVYKSLDK</sequence>
<accession>A0A2W7RA41</accession>
<dbReference type="Proteomes" id="UP000321927">
    <property type="component" value="Unassembled WGS sequence"/>
</dbReference>
<keyword evidence="1 3" id="KW-0808">Transferase</keyword>
<dbReference type="GO" id="GO:0016757">
    <property type="term" value="F:glycosyltransferase activity"/>
    <property type="evidence" value="ECO:0007669"/>
    <property type="project" value="InterPro"/>
</dbReference>
<dbReference type="PANTHER" id="PTHR46401">
    <property type="entry name" value="GLYCOSYLTRANSFERASE WBBK-RELATED"/>
    <property type="match status" value="1"/>
</dbReference>
<evidence type="ECO:0000256" key="1">
    <source>
        <dbReference type="ARBA" id="ARBA00022679"/>
    </source>
</evidence>
<evidence type="ECO:0000313" key="5">
    <source>
        <dbReference type="Proteomes" id="UP000249115"/>
    </source>
</evidence>
<protein>
    <submittedName>
        <fullName evidence="4">Glycosyltransferase family 1 protein</fullName>
    </submittedName>
    <submittedName>
        <fullName evidence="3">Glycosyltransferase involved in cell wall biosynthesis</fullName>
    </submittedName>
</protein>